<organism evidence="2 3">
    <name type="scientific">Thelonectria olida</name>
    <dbReference type="NCBI Taxonomy" id="1576542"/>
    <lineage>
        <taxon>Eukaryota</taxon>
        <taxon>Fungi</taxon>
        <taxon>Dikarya</taxon>
        <taxon>Ascomycota</taxon>
        <taxon>Pezizomycotina</taxon>
        <taxon>Sordariomycetes</taxon>
        <taxon>Hypocreomycetidae</taxon>
        <taxon>Hypocreales</taxon>
        <taxon>Nectriaceae</taxon>
        <taxon>Thelonectria</taxon>
    </lineage>
</organism>
<reference evidence="2 3" key="1">
    <citation type="journal article" date="2021" name="Nat. Commun.">
        <title>Genetic determinants of endophytism in the Arabidopsis root mycobiome.</title>
        <authorList>
            <person name="Mesny F."/>
            <person name="Miyauchi S."/>
            <person name="Thiergart T."/>
            <person name="Pickel B."/>
            <person name="Atanasova L."/>
            <person name="Karlsson M."/>
            <person name="Huettel B."/>
            <person name="Barry K.W."/>
            <person name="Haridas S."/>
            <person name="Chen C."/>
            <person name="Bauer D."/>
            <person name="Andreopoulos W."/>
            <person name="Pangilinan J."/>
            <person name="LaButti K."/>
            <person name="Riley R."/>
            <person name="Lipzen A."/>
            <person name="Clum A."/>
            <person name="Drula E."/>
            <person name="Henrissat B."/>
            <person name="Kohler A."/>
            <person name="Grigoriev I.V."/>
            <person name="Martin F.M."/>
            <person name="Hacquard S."/>
        </authorList>
    </citation>
    <scope>NUCLEOTIDE SEQUENCE [LARGE SCALE GENOMIC DNA]</scope>
    <source>
        <strain evidence="2 3">MPI-CAGE-CH-0241</strain>
    </source>
</reference>
<keyword evidence="3" id="KW-1185">Reference proteome</keyword>
<dbReference type="OrthoDB" id="5124870at2759"/>
<gene>
    <name evidence="2" type="ORF">B0T10DRAFT_571727</name>
</gene>
<protein>
    <submittedName>
        <fullName evidence="2">Uncharacterized protein</fullName>
    </submittedName>
</protein>
<evidence type="ECO:0000313" key="3">
    <source>
        <dbReference type="Proteomes" id="UP000777438"/>
    </source>
</evidence>
<feature type="non-terminal residue" evidence="2">
    <location>
        <position position="1"/>
    </location>
</feature>
<feature type="region of interest" description="Disordered" evidence="1">
    <location>
        <begin position="142"/>
        <end position="163"/>
    </location>
</feature>
<dbReference type="EMBL" id="JAGPYM010000010">
    <property type="protein sequence ID" value="KAH6889702.1"/>
    <property type="molecule type" value="Genomic_DNA"/>
</dbReference>
<proteinExistence type="predicted"/>
<evidence type="ECO:0000313" key="2">
    <source>
        <dbReference type="EMBL" id="KAH6889702.1"/>
    </source>
</evidence>
<comment type="caution">
    <text evidence="2">The sequence shown here is derived from an EMBL/GenBank/DDBJ whole genome shotgun (WGS) entry which is preliminary data.</text>
</comment>
<name>A0A9P8W3K5_9HYPO</name>
<sequence length="400" mass="45054">STPSDHSTLDRERVLHSLLWYHQRFPILSCDSHYILPPPLSQRQSPLLDSRLPQRLFFFGTLLHHINNTLHSHQPATKQFVSMAWGLGIASTAKLSTEFRYILLNKTNEFLQDIVALEKRALKYAAPQDAMIVARNIPLPPQTSEEEEDLHDPDAHDLDGASGMTEPGFGFGHAITDRYDSSEADNAFVSDINDAYFQDWMASPGLDEDDETNGPRDIDGFHAVVTNKTNNNEDPNVLTVPLRDSFPVQLHVYLDLLDAEYGGAPPSPSTAPSYLSPERLPPFTWNFVRSQHCPVTKDDLAVLQQCIEDTEVVLHNIRQGILDTKVASNRREDRFRMSESNEDITEFMKSRGLGSPLVKSIGIDDFWPFDWGYGFPRTHSRRKIYNGSSSRPSTPPAVGI</sequence>
<dbReference type="Proteomes" id="UP000777438">
    <property type="component" value="Unassembled WGS sequence"/>
</dbReference>
<dbReference type="AlphaFoldDB" id="A0A9P8W3K5"/>
<evidence type="ECO:0000256" key="1">
    <source>
        <dbReference type="SAM" id="MobiDB-lite"/>
    </source>
</evidence>
<accession>A0A9P8W3K5</accession>